<gene>
    <name evidence="1" type="ORF">UFOVP1038_18</name>
</gene>
<proteinExistence type="predicted"/>
<sequence>MTFNLADYTTVAERIKLFWEKYPDGAIRTSFLPSESNVFICKAELFRNASDVIPFAIGHAREIVADRGVNRDFPLENCETSAIGVSCKNAGIGTEKNGPSREEMEKVTRVQNRETLSAEGYSPYQIGRMAAAREADNVDAESICKHGAMLLRKGEKNGREFYGFTCISPDKNEQCPADWWELGPNGNWRRKALKNG</sequence>
<organism evidence="1">
    <name type="scientific">uncultured Caudovirales phage</name>
    <dbReference type="NCBI Taxonomy" id="2100421"/>
    <lineage>
        <taxon>Viruses</taxon>
        <taxon>Duplodnaviria</taxon>
        <taxon>Heunggongvirae</taxon>
        <taxon>Uroviricota</taxon>
        <taxon>Caudoviricetes</taxon>
        <taxon>Peduoviridae</taxon>
        <taxon>Maltschvirus</taxon>
        <taxon>Maltschvirus maltsch</taxon>
    </lineage>
</organism>
<protein>
    <submittedName>
        <fullName evidence="1">Uncharacterized protein</fullName>
    </submittedName>
</protein>
<reference evidence="1" key="1">
    <citation type="submission" date="2020-05" db="EMBL/GenBank/DDBJ databases">
        <authorList>
            <person name="Chiriac C."/>
            <person name="Salcher M."/>
            <person name="Ghai R."/>
            <person name="Kavagutti S V."/>
        </authorList>
    </citation>
    <scope>NUCLEOTIDE SEQUENCE</scope>
</reference>
<accession>A0A6J5QCW7</accession>
<dbReference type="EMBL" id="LR796988">
    <property type="protein sequence ID" value="CAB4180206.1"/>
    <property type="molecule type" value="Genomic_DNA"/>
</dbReference>
<evidence type="ECO:0000313" key="1">
    <source>
        <dbReference type="EMBL" id="CAB4180206.1"/>
    </source>
</evidence>
<name>A0A6J5QCW7_9CAUD</name>